<dbReference type="PROSITE" id="PS52016">
    <property type="entry name" value="TONB_DEPENDENT_REC_3"/>
    <property type="match status" value="1"/>
</dbReference>
<keyword evidence="6 8" id="KW-0472">Membrane</keyword>
<dbReference type="EMBL" id="CP007030">
    <property type="protein sequence ID" value="AHF01936.1"/>
    <property type="molecule type" value="Genomic_DNA"/>
</dbReference>
<evidence type="ECO:0000313" key="13">
    <source>
        <dbReference type="EMBL" id="AHF01936.1"/>
    </source>
</evidence>
<dbReference type="PANTHER" id="PTHR30069:SF40">
    <property type="entry name" value="TONB-DEPENDENT RECEPTOR NMB0964-RELATED"/>
    <property type="match status" value="1"/>
</dbReference>
<keyword evidence="13" id="KW-0675">Receptor</keyword>
<reference evidence="13 14" key="1">
    <citation type="submission" date="2013-12" db="EMBL/GenBank/DDBJ databases">
        <authorList>
            <consortium name="DOE Joint Genome Institute"/>
            <person name="Kappler U."/>
            <person name="Huntemann M."/>
            <person name="Han J."/>
            <person name="Chen A."/>
            <person name="Kyrpides N."/>
            <person name="Mavromatis K."/>
            <person name="Markowitz V."/>
            <person name="Palaniappan K."/>
            <person name="Ivanova N."/>
            <person name="Schaumberg A."/>
            <person name="Pati A."/>
            <person name="Liolios K."/>
            <person name="Nordberg H.P."/>
            <person name="Cantor M.N."/>
            <person name="Hua S.X."/>
            <person name="Woyke T."/>
        </authorList>
    </citation>
    <scope>NUCLEOTIDE SEQUENCE [LARGE SCALE GENOMIC DNA]</scope>
    <source>
        <strain evidence="14">AL2</strain>
    </source>
</reference>
<dbReference type="InParanoid" id="W0DYK3"/>
<protein>
    <submittedName>
        <fullName evidence="13">TonB-dependent receptor</fullName>
    </submittedName>
</protein>
<dbReference type="Gene3D" id="2.40.170.20">
    <property type="entry name" value="TonB-dependent receptor, beta-barrel domain"/>
    <property type="match status" value="1"/>
</dbReference>
<evidence type="ECO:0000256" key="3">
    <source>
        <dbReference type="ARBA" id="ARBA00022452"/>
    </source>
</evidence>
<dbReference type="GO" id="GO:0044718">
    <property type="term" value="P:siderophore transmembrane transport"/>
    <property type="evidence" value="ECO:0007669"/>
    <property type="project" value="TreeGrafter"/>
</dbReference>
<feature type="domain" description="TonB-dependent receptor plug" evidence="12">
    <location>
        <begin position="54"/>
        <end position="158"/>
    </location>
</feature>
<dbReference type="InterPro" id="IPR036942">
    <property type="entry name" value="Beta-barrel_TonB_sf"/>
</dbReference>
<keyword evidence="14" id="KW-1185">Reference proteome</keyword>
<dbReference type="Pfam" id="PF00593">
    <property type="entry name" value="TonB_dep_Rec_b-barrel"/>
    <property type="match status" value="1"/>
</dbReference>
<dbReference type="eggNOG" id="COG4771">
    <property type="taxonomic scope" value="Bacteria"/>
</dbReference>
<evidence type="ECO:0000256" key="1">
    <source>
        <dbReference type="ARBA" id="ARBA00004571"/>
    </source>
</evidence>
<organism evidence="13 14">
    <name type="scientific">Thiomicrospira aerophila AL3</name>
    <dbReference type="NCBI Taxonomy" id="717772"/>
    <lineage>
        <taxon>Bacteria</taxon>
        <taxon>Pseudomonadati</taxon>
        <taxon>Pseudomonadota</taxon>
        <taxon>Gammaproteobacteria</taxon>
        <taxon>Thiotrichales</taxon>
        <taxon>Piscirickettsiaceae</taxon>
        <taxon>Thiomicrospira</taxon>
    </lineage>
</organism>
<proteinExistence type="inferred from homology"/>
<feature type="chain" id="PRO_5004787176" evidence="10">
    <location>
        <begin position="30"/>
        <end position="703"/>
    </location>
</feature>
<dbReference type="InterPro" id="IPR012910">
    <property type="entry name" value="Plug_dom"/>
</dbReference>
<dbReference type="Pfam" id="PF07715">
    <property type="entry name" value="Plug"/>
    <property type="match status" value="1"/>
</dbReference>
<evidence type="ECO:0000259" key="12">
    <source>
        <dbReference type="Pfam" id="PF07715"/>
    </source>
</evidence>
<dbReference type="HOGENOM" id="CLU_008287_10_1_6"/>
<accession>W0DYK3</accession>
<dbReference type="STRING" id="717772.THIAE_09350"/>
<evidence type="ECO:0000256" key="6">
    <source>
        <dbReference type="ARBA" id="ARBA00023136"/>
    </source>
</evidence>
<dbReference type="GO" id="GO:0009279">
    <property type="term" value="C:cell outer membrane"/>
    <property type="evidence" value="ECO:0007669"/>
    <property type="project" value="UniProtKB-SubCell"/>
</dbReference>
<dbReference type="OrthoDB" id="9815954at2"/>
<dbReference type="AlphaFoldDB" id="W0DYK3"/>
<dbReference type="KEGG" id="tao:THIAE_09350"/>
<keyword evidence="5 9" id="KW-0798">TonB box</keyword>
<feature type="domain" description="TonB-dependent receptor-like beta-barrel" evidence="11">
    <location>
        <begin position="248"/>
        <end position="672"/>
    </location>
</feature>
<sequence length="703" mass="77202">MLKAKRIVHALGYLSVSSSLALISPQLLASTDTDTTLERISVIQTGSIMSQTESEVVRPVAVIEGEQMEQRRAGTIGEALDGLPGISNADFGPGVGRPVIRGLQGSRVAVLEDGARVSDVSGEGADHAVASSTLRADSVEIIRGPATLLYGSGATGGVVNVVSGRFSPIIGDRANGAVQASYGLNGHDRRTGVALELPVSGEMAVRLDADYRNTDNFAIKGFQTVDGEGKRNELLNSDLESRNLAITGVYAGERGFLGLGFSQWTSDYGVPEADPDDYDRIEAESKRFDLKGELYDPMPGFNTARFSLAYTDFYQEEWEYEYGKKADLEAIFKQKEFDLRLELTHDPIANWTGVIGLDYNNTKFEAEDDGEAFFIRPSERNAIGVFSMQERPTSWGQFEVGFRLGYDQFNPERVNDNAVNSVDFRGQTLTFEENLANKSYLTTGIALGALFNLDSEHKLRAGISRSEAAPGPEQLYAFGRHGAAGTFEIGNPDLKKETYLNTEVSLLRQQGSLRYEATAFVNLVDNFIYYLNDINSDGTPRRVNENGQDDSNGELLVYNAQDDAIFYGVELSGAIDLATQLPLTLRASGDYLRGELRDGGNLPRMTPPRVGVGADTRWSDFKFSVDYRYHFKQTQTAEAEDATDGFGTLGFDLAYTPANIKDLRLFLQGRNLTNESGRLHQSFFKNEAPITGRNFTAGVRYQF</sequence>
<comment type="subcellular location">
    <subcellularLocation>
        <location evidence="1 8">Cell outer membrane</location>
        <topology evidence="1 8">Multi-pass membrane protein</topology>
    </subcellularLocation>
</comment>
<keyword evidence="4 8" id="KW-0812">Transmembrane</keyword>
<evidence type="ECO:0000256" key="5">
    <source>
        <dbReference type="ARBA" id="ARBA00023077"/>
    </source>
</evidence>
<dbReference type="Proteomes" id="UP000005380">
    <property type="component" value="Chromosome"/>
</dbReference>
<evidence type="ECO:0000256" key="7">
    <source>
        <dbReference type="ARBA" id="ARBA00023237"/>
    </source>
</evidence>
<name>W0DYK3_9GAMM</name>
<dbReference type="SUPFAM" id="SSF56935">
    <property type="entry name" value="Porins"/>
    <property type="match status" value="1"/>
</dbReference>
<keyword evidence="10" id="KW-0732">Signal</keyword>
<evidence type="ECO:0000256" key="9">
    <source>
        <dbReference type="RuleBase" id="RU003357"/>
    </source>
</evidence>
<comment type="similarity">
    <text evidence="8 9">Belongs to the TonB-dependent receptor family.</text>
</comment>
<evidence type="ECO:0000256" key="8">
    <source>
        <dbReference type="PROSITE-ProRule" id="PRU01360"/>
    </source>
</evidence>
<evidence type="ECO:0000259" key="11">
    <source>
        <dbReference type="Pfam" id="PF00593"/>
    </source>
</evidence>
<keyword evidence="2 8" id="KW-0813">Transport</keyword>
<dbReference type="RefSeq" id="WP_006460815.1">
    <property type="nucleotide sequence ID" value="NZ_CP007030.1"/>
</dbReference>
<feature type="signal peptide" evidence="10">
    <location>
        <begin position="1"/>
        <end position="29"/>
    </location>
</feature>
<dbReference type="InterPro" id="IPR000531">
    <property type="entry name" value="Beta-barrel_TonB"/>
</dbReference>
<keyword evidence="3 8" id="KW-1134">Transmembrane beta strand</keyword>
<evidence type="ECO:0000256" key="4">
    <source>
        <dbReference type="ARBA" id="ARBA00022692"/>
    </source>
</evidence>
<keyword evidence="7 8" id="KW-0998">Cell outer membrane</keyword>
<gene>
    <name evidence="13" type="ORF">THIAE_09350</name>
</gene>
<evidence type="ECO:0000256" key="10">
    <source>
        <dbReference type="SAM" id="SignalP"/>
    </source>
</evidence>
<dbReference type="InterPro" id="IPR037066">
    <property type="entry name" value="Plug_dom_sf"/>
</dbReference>
<dbReference type="InterPro" id="IPR039426">
    <property type="entry name" value="TonB-dep_rcpt-like"/>
</dbReference>
<dbReference type="GO" id="GO:0015344">
    <property type="term" value="F:siderophore uptake transmembrane transporter activity"/>
    <property type="evidence" value="ECO:0007669"/>
    <property type="project" value="TreeGrafter"/>
</dbReference>
<dbReference type="Gene3D" id="2.170.130.10">
    <property type="entry name" value="TonB-dependent receptor, plug domain"/>
    <property type="match status" value="1"/>
</dbReference>
<dbReference type="PANTHER" id="PTHR30069">
    <property type="entry name" value="TONB-DEPENDENT OUTER MEMBRANE RECEPTOR"/>
    <property type="match status" value="1"/>
</dbReference>
<evidence type="ECO:0000313" key="14">
    <source>
        <dbReference type="Proteomes" id="UP000005380"/>
    </source>
</evidence>
<evidence type="ECO:0000256" key="2">
    <source>
        <dbReference type="ARBA" id="ARBA00022448"/>
    </source>
</evidence>